<evidence type="ECO:0000313" key="3">
    <source>
        <dbReference type="Proteomes" id="UP001525890"/>
    </source>
</evidence>
<feature type="compositionally biased region" description="Pro residues" evidence="1">
    <location>
        <begin position="22"/>
        <end position="59"/>
    </location>
</feature>
<name>A0ABT2MLS6_9CYAN</name>
<organism evidence="2 3">
    <name type="scientific">Laspinema palackyanum D2a</name>
    <dbReference type="NCBI Taxonomy" id="2953684"/>
    <lineage>
        <taxon>Bacteria</taxon>
        <taxon>Bacillati</taxon>
        <taxon>Cyanobacteriota</taxon>
        <taxon>Cyanophyceae</taxon>
        <taxon>Oscillatoriophycideae</taxon>
        <taxon>Oscillatoriales</taxon>
        <taxon>Laspinemataceae</taxon>
        <taxon>Laspinema</taxon>
        <taxon>Laspinema palackyanum</taxon>
    </lineage>
</organism>
<accession>A0ABT2MLS6</accession>
<comment type="caution">
    <text evidence="2">The sequence shown here is derived from an EMBL/GenBank/DDBJ whole genome shotgun (WGS) entry which is preliminary data.</text>
</comment>
<sequence length="241" mass="26448">MRHQWNDYFGAKENPSLGSLNPSPPPQKTPPTPIQSEPAPPVHQPPPSVNGPREQPPPILAEVEGADNISSPPLSVTAGQGAVPQIPLKLTHDLRSQSKCKVDSRINPTESGFKWRVDSRINPTDLGLMGKSCSLVLPDAIGPDSTKGGGLQYKLLTQIHPNPVLPIRFSFTTVPVLNVGAIRESPLHLGSIFHLGVSPVSQPEINYHTLTRSLLNSFQKRFELLWRVWMDSGGYCHLYRD</sequence>
<protein>
    <submittedName>
        <fullName evidence="2">Uncharacterized protein</fullName>
    </submittedName>
</protein>
<keyword evidence="3" id="KW-1185">Reference proteome</keyword>
<dbReference type="Proteomes" id="UP001525890">
    <property type="component" value="Unassembled WGS sequence"/>
</dbReference>
<dbReference type="RefSeq" id="WP_368005378.1">
    <property type="nucleotide sequence ID" value="NZ_JAMXFF010000005.1"/>
</dbReference>
<evidence type="ECO:0000313" key="2">
    <source>
        <dbReference type="EMBL" id="MCT7965688.1"/>
    </source>
</evidence>
<gene>
    <name evidence="2" type="ORF">NG799_04980</name>
</gene>
<feature type="region of interest" description="Disordered" evidence="1">
    <location>
        <begin position="1"/>
        <end position="59"/>
    </location>
</feature>
<reference evidence="2 3" key="1">
    <citation type="journal article" date="2022" name="Front. Microbiol.">
        <title>High genomic differentiation and limited gene flow indicate recent cryptic speciation within the genus Laspinema (cyanobacteria).</title>
        <authorList>
            <person name="Stanojkovic A."/>
            <person name="Skoupy S."/>
            <person name="Skaloud P."/>
            <person name="Dvorak P."/>
        </authorList>
    </citation>
    <scope>NUCLEOTIDE SEQUENCE [LARGE SCALE GENOMIC DNA]</scope>
    <source>
        <strain evidence="2 3">D2a</strain>
    </source>
</reference>
<dbReference type="EMBL" id="JAMXFF010000005">
    <property type="protein sequence ID" value="MCT7965688.1"/>
    <property type="molecule type" value="Genomic_DNA"/>
</dbReference>
<evidence type="ECO:0000256" key="1">
    <source>
        <dbReference type="SAM" id="MobiDB-lite"/>
    </source>
</evidence>
<proteinExistence type="predicted"/>